<sequence length="293" mass="31157">MKMDVNREYTETKAMRLPALPSVALAWPFLVLVGFFAVPFVLLIRTSFANHDPGAYQGSGLTLSAYAGLAQPMVVDAIVFSIALAMTVATISTVVALPATYIISRMGRKLQVTWLIGLLSTLALSEVLITFAWQIMLSKRVGISNLLVLLGVMEQPVSLAPGYLGVVACIVYVVIPFSILTIYPGMSRLDPSLVEAARMSGARPSRAFLEVVVPVLRKPLASAFLMTVVLTLGAYVTPLVLGGPSNWTIGVIISETALSGQNLPMAAAISVFLLIVTGALIGLISLVGREPRS</sequence>
<keyword evidence="3 8" id="KW-0813">Transport</keyword>
<feature type="transmembrane region" description="Helical" evidence="8">
    <location>
        <begin position="20"/>
        <end position="44"/>
    </location>
</feature>
<evidence type="ECO:0000256" key="3">
    <source>
        <dbReference type="ARBA" id="ARBA00022448"/>
    </source>
</evidence>
<keyword evidence="6 8" id="KW-1133">Transmembrane helix</keyword>
<dbReference type="InterPro" id="IPR035906">
    <property type="entry name" value="MetI-like_sf"/>
</dbReference>
<feature type="transmembrane region" description="Helical" evidence="8">
    <location>
        <begin position="78"/>
        <end position="103"/>
    </location>
</feature>
<dbReference type="CDD" id="cd06261">
    <property type="entry name" value="TM_PBP2"/>
    <property type="match status" value="1"/>
</dbReference>
<evidence type="ECO:0000256" key="1">
    <source>
        <dbReference type="ARBA" id="ARBA00004651"/>
    </source>
</evidence>
<keyword evidence="11" id="KW-1185">Reference proteome</keyword>
<reference evidence="10 11" key="1">
    <citation type="submission" date="2019-07" db="EMBL/GenBank/DDBJ databases">
        <title>Whole genome shotgun sequence of Microvirga aerophila NBRC 106136.</title>
        <authorList>
            <person name="Hosoyama A."/>
            <person name="Uohara A."/>
            <person name="Ohji S."/>
            <person name="Ichikawa N."/>
        </authorList>
    </citation>
    <scope>NUCLEOTIDE SEQUENCE [LARGE SCALE GENOMIC DNA]</scope>
    <source>
        <strain evidence="10 11">NBRC 106136</strain>
    </source>
</reference>
<evidence type="ECO:0000256" key="8">
    <source>
        <dbReference type="RuleBase" id="RU363032"/>
    </source>
</evidence>
<keyword evidence="7 8" id="KW-0472">Membrane</keyword>
<dbReference type="PROSITE" id="PS50928">
    <property type="entry name" value="ABC_TM1"/>
    <property type="match status" value="1"/>
</dbReference>
<feature type="transmembrane region" description="Helical" evidence="8">
    <location>
        <begin position="263"/>
        <end position="287"/>
    </location>
</feature>
<name>A0A512BZH4_9HYPH</name>
<evidence type="ECO:0000256" key="6">
    <source>
        <dbReference type="ARBA" id="ARBA00022989"/>
    </source>
</evidence>
<evidence type="ECO:0000313" key="11">
    <source>
        <dbReference type="Proteomes" id="UP000321085"/>
    </source>
</evidence>
<evidence type="ECO:0000259" key="9">
    <source>
        <dbReference type="PROSITE" id="PS50928"/>
    </source>
</evidence>
<dbReference type="PANTHER" id="PTHR42929:SF1">
    <property type="entry name" value="INNER MEMBRANE ABC TRANSPORTER PERMEASE PROTEIN YDCU-RELATED"/>
    <property type="match status" value="1"/>
</dbReference>
<protein>
    <submittedName>
        <fullName evidence="10">ABC transporter permease</fullName>
    </submittedName>
</protein>
<feature type="transmembrane region" description="Helical" evidence="8">
    <location>
        <begin position="223"/>
        <end position="243"/>
    </location>
</feature>
<evidence type="ECO:0000256" key="7">
    <source>
        <dbReference type="ARBA" id="ARBA00023136"/>
    </source>
</evidence>
<accession>A0A512BZH4</accession>
<keyword evidence="5 8" id="KW-0812">Transmembrane</keyword>
<keyword evidence="4" id="KW-1003">Cell membrane</keyword>
<comment type="similarity">
    <text evidence="2">Belongs to the binding-protein-dependent transport system permease family. CysTW subfamily.</text>
</comment>
<organism evidence="10 11">
    <name type="scientific">Microvirga aerophila</name>
    <dbReference type="NCBI Taxonomy" id="670291"/>
    <lineage>
        <taxon>Bacteria</taxon>
        <taxon>Pseudomonadati</taxon>
        <taxon>Pseudomonadota</taxon>
        <taxon>Alphaproteobacteria</taxon>
        <taxon>Hyphomicrobiales</taxon>
        <taxon>Methylobacteriaceae</taxon>
        <taxon>Microvirga</taxon>
    </lineage>
</organism>
<comment type="subcellular location">
    <subcellularLocation>
        <location evidence="1 8">Cell membrane</location>
        <topology evidence="1 8">Multi-pass membrane protein</topology>
    </subcellularLocation>
</comment>
<gene>
    <name evidence="10" type="ORF">MAE02_50490</name>
</gene>
<dbReference type="Proteomes" id="UP000321085">
    <property type="component" value="Unassembled WGS sequence"/>
</dbReference>
<evidence type="ECO:0000313" key="10">
    <source>
        <dbReference type="EMBL" id="GEO17353.1"/>
    </source>
</evidence>
<dbReference type="PANTHER" id="PTHR42929">
    <property type="entry name" value="INNER MEMBRANE ABC TRANSPORTER PERMEASE PROTEIN YDCU-RELATED-RELATED"/>
    <property type="match status" value="1"/>
</dbReference>
<feature type="transmembrane region" description="Helical" evidence="8">
    <location>
        <begin position="115"/>
        <end position="137"/>
    </location>
</feature>
<dbReference type="EMBL" id="BJYU01000101">
    <property type="protein sequence ID" value="GEO17353.1"/>
    <property type="molecule type" value="Genomic_DNA"/>
</dbReference>
<evidence type="ECO:0000256" key="5">
    <source>
        <dbReference type="ARBA" id="ARBA00022692"/>
    </source>
</evidence>
<dbReference type="InterPro" id="IPR000515">
    <property type="entry name" value="MetI-like"/>
</dbReference>
<evidence type="ECO:0000256" key="4">
    <source>
        <dbReference type="ARBA" id="ARBA00022475"/>
    </source>
</evidence>
<proteinExistence type="inferred from homology"/>
<dbReference type="GO" id="GO:0055085">
    <property type="term" value="P:transmembrane transport"/>
    <property type="evidence" value="ECO:0007669"/>
    <property type="project" value="InterPro"/>
</dbReference>
<feature type="transmembrane region" description="Helical" evidence="8">
    <location>
        <begin position="157"/>
        <end position="183"/>
    </location>
</feature>
<feature type="domain" description="ABC transmembrane type-1" evidence="9">
    <location>
        <begin position="78"/>
        <end position="284"/>
    </location>
</feature>
<dbReference type="GO" id="GO:0005886">
    <property type="term" value="C:plasma membrane"/>
    <property type="evidence" value="ECO:0007669"/>
    <property type="project" value="UniProtKB-SubCell"/>
</dbReference>
<comment type="caution">
    <text evidence="10">The sequence shown here is derived from an EMBL/GenBank/DDBJ whole genome shotgun (WGS) entry which is preliminary data.</text>
</comment>
<dbReference type="Gene3D" id="1.10.3720.10">
    <property type="entry name" value="MetI-like"/>
    <property type="match status" value="1"/>
</dbReference>
<dbReference type="Pfam" id="PF00528">
    <property type="entry name" value="BPD_transp_1"/>
    <property type="match status" value="1"/>
</dbReference>
<evidence type="ECO:0000256" key="2">
    <source>
        <dbReference type="ARBA" id="ARBA00007069"/>
    </source>
</evidence>
<dbReference type="AlphaFoldDB" id="A0A512BZH4"/>
<dbReference type="SUPFAM" id="SSF161098">
    <property type="entry name" value="MetI-like"/>
    <property type="match status" value="1"/>
</dbReference>